<feature type="compositionally biased region" description="Basic residues" evidence="1">
    <location>
        <begin position="22"/>
        <end position="31"/>
    </location>
</feature>
<accession>A0ABS8VC62</accession>
<evidence type="ECO:0000313" key="3">
    <source>
        <dbReference type="Proteomes" id="UP000823775"/>
    </source>
</evidence>
<evidence type="ECO:0000256" key="1">
    <source>
        <dbReference type="SAM" id="MobiDB-lite"/>
    </source>
</evidence>
<organism evidence="2 3">
    <name type="scientific">Datura stramonium</name>
    <name type="common">Jimsonweed</name>
    <name type="synonym">Common thornapple</name>
    <dbReference type="NCBI Taxonomy" id="4076"/>
    <lineage>
        <taxon>Eukaryota</taxon>
        <taxon>Viridiplantae</taxon>
        <taxon>Streptophyta</taxon>
        <taxon>Embryophyta</taxon>
        <taxon>Tracheophyta</taxon>
        <taxon>Spermatophyta</taxon>
        <taxon>Magnoliopsida</taxon>
        <taxon>eudicotyledons</taxon>
        <taxon>Gunneridae</taxon>
        <taxon>Pentapetalae</taxon>
        <taxon>asterids</taxon>
        <taxon>lamiids</taxon>
        <taxon>Solanales</taxon>
        <taxon>Solanaceae</taxon>
        <taxon>Solanoideae</taxon>
        <taxon>Datureae</taxon>
        <taxon>Datura</taxon>
    </lineage>
</organism>
<comment type="caution">
    <text evidence="2">The sequence shown here is derived from an EMBL/GenBank/DDBJ whole genome shotgun (WGS) entry which is preliminary data.</text>
</comment>
<protein>
    <submittedName>
        <fullName evidence="2">Uncharacterized protein</fullName>
    </submittedName>
</protein>
<proteinExistence type="predicted"/>
<sequence length="76" mass="8531">MPRKVRGYILWFDAPFNPLRVKGAHGRGRKERKTDLKDDSDGPGGDGASLAAMQELLCGLPRLPREEDLEKGKKKR</sequence>
<gene>
    <name evidence="2" type="ORF">HAX54_032969</name>
</gene>
<keyword evidence="3" id="KW-1185">Reference proteome</keyword>
<reference evidence="2 3" key="1">
    <citation type="journal article" date="2021" name="BMC Genomics">
        <title>Datura genome reveals duplications of psychoactive alkaloid biosynthetic genes and high mutation rate following tissue culture.</title>
        <authorList>
            <person name="Rajewski A."/>
            <person name="Carter-House D."/>
            <person name="Stajich J."/>
            <person name="Litt A."/>
        </authorList>
    </citation>
    <scope>NUCLEOTIDE SEQUENCE [LARGE SCALE GENOMIC DNA]</scope>
    <source>
        <strain evidence="2">AR-01</strain>
    </source>
</reference>
<name>A0ABS8VC62_DATST</name>
<dbReference type="EMBL" id="JACEIK010004207">
    <property type="protein sequence ID" value="MCD9644613.1"/>
    <property type="molecule type" value="Genomic_DNA"/>
</dbReference>
<feature type="region of interest" description="Disordered" evidence="1">
    <location>
        <begin position="20"/>
        <end position="52"/>
    </location>
</feature>
<evidence type="ECO:0000313" key="2">
    <source>
        <dbReference type="EMBL" id="MCD9644613.1"/>
    </source>
</evidence>
<dbReference type="Proteomes" id="UP000823775">
    <property type="component" value="Unassembled WGS sequence"/>
</dbReference>